<comment type="caution">
    <text evidence="1">The sequence shown here is derived from an EMBL/GenBank/DDBJ whole genome shotgun (WGS) entry which is preliminary data.</text>
</comment>
<dbReference type="AlphaFoldDB" id="A0A940PII1"/>
<dbReference type="RefSeq" id="WP_209533120.1">
    <property type="nucleotide sequence ID" value="NZ_JAEEGA010000033.1"/>
</dbReference>
<keyword evidence="2" id="KW-1185">Reference proteome</keyword>
<protein>
    <submittedName>
        <fullName evidence="1">Uncharacterized protein</fullName>
    </submittedName>
</protein>
<dbReference type="Proteomes" id="UP000674938">
    <property type="component" value="Unassembled WGS sequence"/>
</dbReference>
<evidence type="ECO:0000313" key="2">
    <source>
        <dbReference type="Proteomes" id="UP000674938"/>
    </source>
</evidence>
<dbReference type="EMBL" id="JAEEGA010000033">
    <property type="protein sequence ID" value="MBP1044568.1"/>
    <property type="molecule type" value="Genomic_DNA"/>
</dbReference>
<gene>
    <name evidence="1" type="ORF">I6N95_26510</name>
</gene>
<accession>A0A940PII1</accession>
<reference evidence="1" key="1">
    <citation type="submission" date="2020-12" db="EMBL/GenBank/DDBJ databases">
        <title>Vagococcus allomyrinae sp. nov. and Enterococcus lavae sp. nov., isolated from the larvae of Allomyrina dichotoma.</title>
        <authorList>
            <person name="Lee S.D."/>
        </authorList>
    </citation>
    <scope>NUCLEOTIDE SEQUENCE</scope>
    <source>
        <strain evidence="1">BWB3-3</strain>
    </source>
</reference>
<proteinExistence type="predicted"/>
<name>A0A940PII1_9ENTE</name>
<sequence>MEKLRNYQSGTQSKMYGEYCYASDVEREALTVKLFSTNEIWCNLNDGRFVRRSDLARKAVIKNSANLYEQIKNVEAAGFIIARRIHPNAPLKYLLDPIPIRKKGRYRPKKLEHAVYKKG</sequence>
<evidence type="ECO:0000313" key="1">
    <source>
        <dbReference type="EMBL" id="MBP1044568.1"/>
    </source>
</evidence>
<organism evidence="1 2">
    <name type="scientific">Vagococcus allomyrinae</name>
    <dbReference type="NCBI Taxonomy" id="2794353"/>
    <lineage>
        <taxon>Bacteria</taxon>
        <taxon>Bacillati</taxon>
        <taxon>Bacillota</taxon>
        <taxon>Bacilli</taxon>
        <taxon>Lactobacillales</taxon>
        <taxon>Enterococcaceae</taxon>
        <taxon>Vagococcus</taxon>
    </lineage>
</organism>